<keyword evidence="3" id="KW-1185">Reference proteome</keyword>
<dbReference type="CDD" id="cd02219">
    <property type="entry name" value="cupin_YjlB-like"/>
    <property type="match status" value="1"/>
</dbReference>
<dbReference type="AlphaFoldDB" id="A0A4R0PFT4"/>
<dbReference type="SUPFAM" id="SSF51182">
    <property type="entry name" value="RmlC-like cupins"/>
    <property type="match status" value="1"/>
</dbReference>
<dbReference type="InterPro" id="IPR014710">
    <property type="entry name" value="RmlC-like_jellyroll"/>
</dbReference>
<dbReference type="Proteomes" id="UP000291301">
    <property type="component" value="Unassembled WGS sequence"/>
</dbReference>
<evidence type="ECO:0000313" key="3">
    <source>
        <dbReference type="Proteomes" id="UP000291301"/>
    </source>
</evidence>
<dbReference type="Pfam" id="PF07883">
    <property type="entry name" value="Cupin_2"/>
    <property type="match status" value="1"/>
</dbReference>
<evidence type="ECO:0000313" key="2">
    <source>
        <dbReference type="EMBL" id="TCD14354.1"/>
    </source>
</evidence>
<dbReference type="PANTHER" id="PTHR36448">
    <property type="entry name" value="BLR7373 PROTEIN"/>
    <property type="match status" value="1"/>
</dbReference>
<organism evidence="2 3">
    <name type="scientific">Oricola cellulosilytica</name>
    <dbReference type="NCBI Taxonomy" id="1429082"/>
    <lineage>
        <taxon>Bacteria</taxon>
        <taxon>Pseudomonadati</taxon>
        <taxon>Pseudomonadota</taxon>
        <taxon>Alphaproteobacteria</taxon>
        <taxon>Hyphomicrobiales</taxon>
        <taxon>Ahrensiaceae</taxon>
        <taxon>Oricola</taxon>
    </lineage>
</organism>
<sequence>MTIRDNRLPVDDIDIRRLAAPRGDAIPNNDLYPAIILPSVLGGKNEPATIHALYARNGWGGAWTWQVFDYHHFHPDAFEALAVASGGATLMLGGPQGEEIEVASGDVLILPPGYGHKQIRKSDEFRICGA</sequence>
<dbReference type="InterPro" id="IPR011051">
    <property type="entry name" value="RmlC_Cupin_sf"/>
</dbReference>
<dbReference type="EMBL" id="SJST01000003">
    <property type="protein sequence ID" value="TCD14354.1"/>
    <property type="molecule type" value="Genomic_DNA"/>
</dbReference>
<accession>A0A4R0PFT4</accession>
<evidence type="ECO:0000259" key="1">
    <source>
        <dbReference type="Pfam" id="PF07883"/>
    </source>
</evidence>
<dbReference type="InterPro" id="IPR013096">
    <property type="entry name" value="Cupin_2"/>
</dbReference>
<dbReference type="InterPro" id="IPR047121">
    <property type="entry name" value="YjiB-like"/>
</dbReference>
<proteinExistence type="predicted"/>
<dbReference type="PANTHER" id="PTHR36448:SF2">
    <property type="entry name" value="CUPIN TYPE-1 DOMAIN-CONTAINING PROTEIN"/>
    <property type="match status" value="1"/>
</dbReference>
<gene>
    <name evidence="2" type="ORF">E0D97_09790</name>
</gene>
<protein>
    <submittedName>
        <fullName evidence="2">Cupin domain-containing protein</fullName>
    </submittedName>
</protein>
<dbReference type="OrthoDB" id="9791759at2"/>
<comment type="caution">
    <text evidence="2">The sequence shown here is derived from an EMBL/GenBank/DDBJ whole genome shotgun (WGS) entry which is preliminary data.</text>
</comment>
<dbReference type="RefSeq" id="WP_131568300.1">
    <property type="nucleotide sequence ID" value="NZ_JAINFK010000002.1"/>
</dbReference>
<feature type="domain" description="Cupin type-2" evidence="1">
    <location>
        <begin position="71"/>
        <end position="124"/>
    </location>
</feature>
<reference evidence="2 3" key="1">
    <citation type="journal article" date="2015" name="Antonie Van Leeuwenhoek">
        <title>Oricola cellulosilytica gen. nov., sp. nov., a cellulose-degrading bacterium of the family Phyllobacteriaceae isolated from surface seashore water, and emended descriptions of Mesorhizobium loti and Phyllobacterium myrsinacearum.</title>
        <authorList>
            <person name="Hameed A."/>
            <person name="Shahina M."/>
            <person name="Lai W.A."/>
            <person name="Lin S.Y."/>
            <person name="Young L.S."/>
            <person name="Liu Y.C."/>
            <person name="Hsu Y.H."/>
            <person name="Young C.C."/>
        </authorList>
    </citation>
    <scope>NUCLEOTIDE SEQUENCE [LARGE SCALE GENOMIC DNA]</scope>
    <source>
        <strain evidence="2 3">KCTC 52183</strain>
    </source>
</reference>
<dbReference type="Gene3D" id="2.60.120.10">
    <property type="entry name" value="Jelly Rolls"/>
    <property type="match status" value="1"/>
</dbReference>
<name>A0A4R0PFT4_9HYPH</name>